<keyword evidence="2" id="KW-1185">Reference proteome</keyword>
<evidence type="ECO:0000313" key="1">
    <source>
        <dbReference type="EMBL" id="ABF47371.1"/>
    </source>
</evidence>
<accession>Q0N472</accession>
<dbReference type="GeneID" id="5141822"/>
<dbReference type="Pfam" id="PF04786">
    <property type="entry name" value="Baculo_DNA_bind"/>
    <property type="match status" value="1"/>
</dbReference>
<reference evidence="1 2" key="1">
    <citation type="journal article" date="2009" name="BMC Genomics">
        <title>Genomic sequence, organization and characteristics of a new nucleopolyhedrovirus isolated from Clanis bilineata larva.</title>
        <authorList>
            <person name="Zhu S.Y."/>
            <person name="Yi J.P."/>
            <person name="Shen W.D."/>
            <person name="Wang L.Q."/>
            <person name="He H.G."/>
            <person name="Wang Y."/>
            <person name="Li B."/>
            <person name="Wang W.B."/>
        </authorList>
    </citation>
    <scope>NUCLEOTIDE SEQUENCE [LARGE SCALE GENOMIC DNA]</scope>
    <source>
        <strain evidence="1">DZ1</strain>
    </source>
</reference>
<dbReference type="OrthoDB" id="23658at10239"/>
<proteinExistence type="predicted"/>
<protein>
    <submittedName>
        <fullName evidence="1">DNA binding protein</fullName>
    </submittedName>
</protein>
<name>Q0N472_9ABAC</name>
<evidence type="ECO:0000313" key="2">
    <source>
        <dbReference type="Proteomes" id="UP000214353"/>
    </source>
</evidence>
<dbReference type="RefSeq" id="YP_717565.1">
    <property type="nucleotide sequence ID" value="NC_008293.1"/>
</dbReference>
<organism evidence="1 2">
    <name type="scientific">Clanis bilineata nucleopolyhedrovirus</name>
    <dbReference type="NCBI Taxonomy" id="1307957"/>
    <lineage>
        <taxon>Viruses</taxon>
        <taxon>Viruses incertae sedis</taxon>
        <taxon>Naldaviricetes</taxon>
        <taxon>Lefavirales</taxon>
        <taxon>Baculoviridae</taxon>
        <taxon>Alphabaculovirus</taxon>
        <taxon>Alphabaculovirus clabilineatae</taxon>
    </lineage>
</organism>
<dbReference type="EMBL" id="DQ504428">
    <property type="protein sequence ID" value="ABF47371.1"/>
    <property type="molecule type" value="Genomic_DNA"/>
</dbReference>
<dbReference type="InterPro" id="IPR006871">
    <property type="entry name" value="ssDNA-bd_baculovirus"/>
</dbReference>
<dbReference type="Proteomes" id="UP000214353">
    <property type="component" value="Segment"/>
</dbReference>
<dbReference type="KEGG" id="vg:5141822"/>
<sequence>MATKRTFDSVSVYGETSIKELNDNDYNDEQNEEDNQLMPYAGNANNLLCVFNEPVAIKRRKVTCVDIFEYNLKRGNTTLLHCDTPGNDLVNLLASLKYKLNLDEWLDRMLPEPHAKIVVTKPVAPRVVYQVGFHVHGGKVPFYFFDTVYLRRYSGKHGEFFTARWSSMATHNAVYANIIKRYNSWDDQLKMQDSIIVRVPGDDQPVSKLNFVKTFFDIRSENNRDAINTSENATTLLSRPLSCEMFNIDMFNEIFQFNQEGSEQAPSDEVKMYMFAVIEGFKEGKNEIEMETVNNKKIKEKPLSLAIQPLVFFKMDEM</sequence>